<comment type="similarity">
    <text evidence="1">Belongs to the carbohydrate kinase PfkB family.</text>
</comment>
<dbReference type="PROSITE" id="PS00584">
    <property type="entry name" value="PFKB_KINASES_2"/>
    <property type="match status" value="1"/>
</dbReference>
<gene>
    <name evidence="5" type="ORF">FIV34_07390</name>
</gene>
<evidence type="ECO:0000259" key="4">
    <source>
        <dbReference type="Pfam" id="PF00294"/>
    </source>
</evidence>
<dbReference type="PANTHER" id="PTHR43320">
    <property type="entry name" value="SUGAR KINASE"/>
    <property type="match status" value="1"/>
</dbReference>
<keyword evidence="3 5" id="KW-0418">Kinase</keyword>
<evidence type="ECO:0000256" key="2">
    <source>
        <dbReference type="ARBA" id="ARBA00022679"/>
    </source>
</evidence>
<organism evidence="5 6">
    <name type="scientific">Luteibacter pinisoli</name>
    <dbReference type="NCBI Taxonomy" id="2589080"/>
    <lineage>
        <taxon>Bacteria</taxon>
        <taxon>Pseudomonadati</taxon>
        <taxon>Pseudomonadota</taxon>
        <taxon>Gammaproteobacteria</taxon>
        <taxon>Lysobacterales</taxon>
        <taxon>Rhodanobacteraceae</taxon>
        <taxon>Luteibacter</taxon>
    </lineage>
</organism>
<dbReference type="InterPro" id="IPR029056">
    <property type="entry name" value="Ribokinase-like"/>
</dbReference>
<protein>
    <submittedName>
        <fullName evidence="5">Carbohydrate kinase family protein</fullName>
    </submittedName>
</protein>
<feature type="domain" description="Carbohydrate kinase PfkB" evidence="4">
    <location>
        <begin position="2"/>
        <end position="289"/>
    </location>
</feature>
<dbReference type="EMBL" id="CP041046">
    <property type="protein sequence ID" value="QDE39034.1"/>
    <property type="molecule type" value="Genomic_DNA"/>
</dbReference>
<dbReference type="GO" id="GO:0016301">
    <property type="term" value="F:kinase activity"/>
    <property type="evidence" value="ECO:0007669"/>
    <property type="project" value="UniProtKB-KW"/>
</dbReference>
<proteinExistence type="inferred from homology"/>
<sequence>MSTVVVAGEINVDLILSGIDPLPAFGTETLASGARQVPGSSSMICAFGLARLGDTVRFVGRAGDDERGRFCVAAMRDAGIDTRGVLIDAAHETGLTVALSGATDRALVTFPGAIAELRGADVTDAALQGAAHLHISSYFLQTGLQGDIVRLIERARGAGLSVSLDPGFDPAGTWDAGLREVLRRVDVFLPNAVEACALAGTDDIDEALRRLSAQGPTVVIKHGREGCLALHGDEVMRMPTYAVDAVDTTGAGDNFNAGFLHAWLARRPLDACLRWAAACGALSTRGLGGTLTQASAADVAVLIGPAA</sequence>
<dbReference type="RefSeq" id="WP_139981139.1">
    <property type="nucleotide sequence ID" value="NZ_CP041046.1"/>
</dbReference>
<reference evidence="5 6" key="1">
    <citation type="submission" date="2019-06" db="EMBL/GenBank/DDBJ databases">
        <title>A complete genome sequence for Luteibacter pinisoli MAH-14.</title>
        <authorList>
            <person name="Baltrus D.A."/>
        </authorList>
    </citation>
    <scope>NUCLEOTIDE SEQUENCE [LARGE SCALE GENOMIC DNA]</scope>
    <source>
        <strain evidence="5 6">MAH-14</strain>
    </source>
</reference>
<dbReference type="Gene3D" id="3.40.1190.20">
    <property type="match status" value="1"/>
</dbReference>
<dbReference type="CDD" id="cd01166">
    <property type="entry name" value="KdgK"/>
    <property type="match status" value="1"/>
</dbReference>
<evidence type="ECO:0000256" key="1">
    <source>
        <dbReference type="ARBA" id="ARBA00010688"/>
    </source>
</evidence>
<dbReference type="InterPro" id="IPR002173">
    <property type="entry name" value="Carboh/pur_kinase_PfkB_CS"/>
</dbReference>
<evidence type="ECO:0000313" key="5">
    <source>
        <dbReference type="EMBL" id="QDE39034.1"/>
    </source>
</evidence>
<dbReference type="SUPFAM" id="SSF53613">
    <property type="entry name" value="Ribokinase-like"/>
    <property type="match status" value="1"/>
</dbReference>
<accession>A0A4Y5Z1P0</accession>
<dbReference type="InterPro" id="IPR011611">
    <property type="entry name" value="PfkB_dom"/>
</dbReference>
<keyword evidence="2" id="KW-0808">Transferase</keyword>
<keyword evidence="6" id="KW-1185">Reference proteome</keyword>
<evidence type="ECO:0000256" key="3">
    <source>
        <dbReference type="ARBA" id="ARBA00022777"/>
    </source>
</evidence>
<dbReference type="KEGG" id="lpy:FIV34_07390"/>
<dbReference type="Pfam" id="PF00294">
    <property type="entry name" value="PfkB"/>
    <property type="match status" value="1"/>
</dbReference>
<name>A0A4Y5Z1P0_9GAMM</name>
<dbReference type="AlphaFoldDB" id="A0A4Y5Z1P0"/>
<evidence type="ECO:0000313" key="6">
    <source>
        <dbReference type="Proteomes" id="UP000316093"/>
    </source>
</evidence>
<dbReference type="OrthoDB" id="9792663at2"/>
<dbReference type="InterPro" id="IPR052700">
    <property type="entry name" value="Carb_kinase_PfkB-like"/>
</dbReference>
<dbReference type="PANTHER" id="PTHR43320:SF3">
    <property type="entry name" value="CARBOHYDRATE KINASE PFKB DOMAIN-CONTAINING PROTEIN"/>
    <property type="match status" value="1"/>
</dbReference>
<dbReference type="Proteomes" id="UP000316093">
    <property type="component" value="Chromosome"/>
</dbReference>